<evidence type="ECO:0000313" key="2">
    <source>
        <dbReference type="Proteomes" id="UP000242447"/>
    </source>
</evidence>
<reference evidence="1 2" key="1">
    <citation type="submission" date="2017-02" db="EMBL/GenBank/DDBJ databases">
        <title>Ketogulonicigenium robustum SPU B003 Genome sequencing and assembly.</title>
        <authorList>
            <person name="Li Y."/>
            <person name="Liu L."/>
            <person name="Wang C."/>
            <person name="Zhang M."/>
            <person name="Zhang T."/>
            <person name="Zhang Y."/>
        </authorList>
    </citation>
    <scope>NUCLEOTIDE SEQUENCE [LARGE SCALE GENOMIC DNA]</scope>
    <source>
        <strain evidence="1 2">SPU_B003</strain>
    </source>
</reference>
<dbReference type="STRING" id="92947.BVG79_01957"/>
<evidence type="ECO:0000313" key="1">
    <source>
        <dbReference type="EMBL" id="ARO15299.1"/>
    </source>
</evidence>
<protein>
    <submittedName>
        <fullName evidence="1">Uncharacterized protein</fullName>
    </submittedName>
</protein>
<dbReference type="AlphaFoldDB" id="A0A1W6P1J3"/>
<proteinExistence type="predicted"/>
<keyword evidence="2" id="KW-1185">Reference proteome</keyword>
<dbReference type="EMBL" id="CP019937">
    <property type="protein sequence ID" value="ARO15299.1"/>
    <property type="molecule type" value="Genomic_DNA"/>
</dbReference>
<organism evidence="1 2">
    <name type="scientific">Ketogulonicigenium robustum</name>
    <dbReference type="NCBI Taxonomy" id="92947"/>
    <lineage>
        <taxon>Bacteria</taxon>
        <taxon>Pseudomonadati</taxon>
        <taxon>Pseudomonadota</taxon>
        <taxon>Alphaproteobacteria</taxon>
        <taxon>Rhodobacterales</taxon>
        <taxon>Roseobacteraceae</taxon>
        <taxon>Ketogulonicigenium</taxon>
    </lineage>
</organism>
<gene>
    <name evidence="1" type="ORF">BVG79_01957</name>
</gene>
<dbReference type="KEGG" id="kro:BVG79_01957"/>
<accession>A0A1W6P1J3</accession>
<name>A0A1W6P1J3_9RHOB</name>
<sequence>MAQRSVLALKADILPMHPLVPRSKASAKQAGPAPAIVADRSQAQFMPRGGRMNAVAGFPTLLRHIG</sequence>
<dbReference type="Proteomes" id="UP000242447">
    <property type="component" value="Chromosome"/>
</dbReference>